<dbReference type="PANTHER" id="PTHR42988:SF2">
    <property type="entry name" value="CYCLIC NUCLEOTIDE PHOSPHODIESTERASE CBUA0032-RELATED"/>
    <property type="match status" value="1"/>
</dbReference>
<evidence type="ECO:0000313" key="7">
    <source>
        <dbReference type="Proteomes" id="UP001177595"/>
    </source>
</evidence>
<dbReference type="InterPro" id="IPR029052">
    <property type="entry name" value="Metallo-depent_PP-like"/>
</dbReference>
<organism evidence="6 7">
    <name type="scientific">Arsenophonus nasoniae</name>
    <name type="common">son-killer infecting Nasonia vitripennis</name>
    <dbReference type="NCBI Taxonomy" id="638"/>
    <lineage>
        <taxon>Bacteria</taxon>
        <taxon>Pseudomonadati</taxon>
        <taxon>Pseudomonadota</taxon>
        <taxon>Gammaproteobacteria</taxon>
        <taxon>Enterobacterales</taxon>
        <taxon>Morganellaceae</taxon>
        <taxon>Arsenophonus</taxon>
    </lineage>
</organism>
<dbReference type="Pfam" id="PF00149">
    <property type="entry name" value="Metallophos"/>
    <property type="match status" value="1"/>
</dbReference>
<dbReference type="PANTHER" id="PTHR42988">
    <property type="entry name" value="PHOSPHOHYDROLASE"/>
    <property type="match status" value="1"/>
</dbReference>
<dbReference type="Gene3D" id="3.60.21.10">
    <property type="match status" value="1"/>
</dbReference>
<keyword evidence="3" id="KW-0408">Iron</keyword>
<dbReference type="Proteomes" id="UP001177595">
    <property type="component" value="Plasmid paPv5"/>
</dbReference>
<name>A0AA95GR54_9GAMM</name>
<keyword evidence="1" id="KW-0479">Metal-binding</keyword>
<feature type="domain" description="Calcineurin-like phosphoesterase" evidence="5">
    <location>
        <begin position="1"/>
        <end position="189"/>
    </location>
</feature>
<sequence length="242" mass="27946">MKIIQLTDLHLFSDRTQKLFGVVTYDSLNKIIDHILINEGDYDAIILTGDISQDETIESYQLANEMLIRLNKPIHYIHGNHDYKSNLDLIFNIHNPIENLSIPYWDFISVDTVEYGKDSGFISDKEFSLLKKKISESKENNIALVMHHHCLKLGTPLIDECMLLNNNQLLKFIGGENKIKLIICGHAHGDYKLKYNNSMLEVCPAVCFQWKKGTKTPIVENISGYRKFSFFKENYLSETIMI</sequence>
<keyword evidence="2" id="KW-0378">Hydrolase</keyword>
<evidence type="ECO:0000313" key="6">
    <source>
        <dbReference type="EMBL" id="WGM03738.1"/>
    </source>
</evidence>
<comment type="similarity">
    <text evidence="4">Belongs to the cyclic nucleotide phosphodiesterase class-III family.</text>
</comment>
<evidence type="ECO:0000256" key="2">
    <source>
        <dbReference type="ARBA" id="ARBA00022801"/>
    </source>
</evidence>
<evidence type="ECO:0000259" key="5">
    <source>
        <dbReference type="Pfam" id="PF00149"/>
    </source>
</evidence>
<dbReference type="SUPFAM" id="SSF56300">
    <property type="entry name" value="Metallo-dependent phosphatases"/>
    <property type="match status" value="1"/>
</dbReference>
<protein>
    <submittedName>
        <fullName evidence="6">Metallophosphoesterase</fullName>
    </submittedName>
</protein>
<dbReference type="EMBL" id="CP123509">
    <property type="protein sequence ID" value="WGM03738.1"/>
    <property type="molecule type" value="Genomic_DNA"/>
</dbReference>
<evidence type="ECO:0000256" key="3">
    <source>
        <dbReference type="ARBA" id="ARBA00023004"/>
    </source>
</evidence>
<accession>A0AA95GR54</accession>
<dbReference type="InterPro" id="IPR004843">
    <property type="entry name" value="Calcineurin-like_PHP"/>
</dbReference>
<evidence type="ECO:0000256" key="1">
    <source>
        <dbReference type="ARBA" id="ARBA00022723"/>
    </source>
</evidence>
<dbReference type="GO" id="GO:0046872">
    <property type="term" value="F:metal ion binding"/>
    <property type="evidence" value="ECO:0007669"/>
    <property type="project" value="UniProtKB-KW"/>
</dbReference>
<geneLocation type="plasmid" evidence="6 7">
    <name>paPv5</name>
</geneLocation>
<reference evidence="6" key="1">
    <citation type="submission" date="2023-04" db="EMBL/GenBank/DDBJ databases">
        <title>Genome dynamics across the evolutionary transition to endosymbiosis.</title>
        <authorList>
            <person name="Siozios S."/>
            <person name="Nadal-Jimenez P."/>
            <person name="Azagi T."/>
            <person name="Sprong H."/>
            <person name="Frost C.L."/>
            <person name="Parratt S.R."/>
            <person name="Taylor G."/>
            <person name="Brettell L."/>
            <person name="Lew K.C."/>
            <person name="Croft L."/>
            <person name="King K.C."/>
            <person name="Brockhurst M.A."/>
            <person name="Hypsa V."/>
            <person name="Novakova E."/>
            <person name="Darby A.C."/>
            <person name="Hurst G.D.D."/>
        </authorList>
    </citation>
    <scope>NUCLEOTIDE SEQUENCE</scope>
    <source>
        <strain evidence="6">APv</strain>
        <plasmid evidence="6">paPv5</plasmid>
    </source>
</reference>
<proteinExistence type="inferred from homology"/>
<keyword evidence="6" id="KW-0614">Plasmid</keyword>
<gene>
    <name evidence="6" type="ORF">QE210_19830</name>
</gene>
<dbReference type="GO" id="GO:0016787">
    <property type="term" value="F:hydrolase activity"/>
    <property type="evidence" value="ECO:0007669"/>
    <property type="project" value="UniProtKB-KW"/>
</dbReference>
<dbReference type="RefSeq" id="WP_280626998.1">
    <property type="nucleotide sequence ID" value="NZ_CP123509.1"/>
</dbReference>
<dbReference type="InterPro" id="IPR050884">
    <property type="entry name" value="CNP_phosphodiesterase-III"/>
</dbReference>
<evidence type="ECO:0000256" key="4">
    <source>
        <dbReference type="ARBA" id="ARBA00025742"/>
    </source>
</evidence>
<dbReference type="AlphaFoldDB" id="A0AA95GR54"/>